<organism evidence="1 2">
    <name type="scientific">Candidatus Amesbacteria bacterium GW2011_GWC2_45_19</name>
    <dbReference type="NCBI Taxonomy" id="1618366"/>
    <lineage>
        <taxon>Bacteria</taxon>
        <taxon>Candidatus Amesiibacteriota</taxon>
    </lineage>
</organism>
<reference evidence="1 2" key="1">
    <citation type="journal article" date="2015" name="Nature">
        <title>rRNA introns, odd ribosomes, and small enigmatic genomes across a large radiation of phyla.</title>
        <authorList>
            <person name="Brown C.T."/>
            <person name="Hug L.A."/>
            <person name="Thomas B.C."/>
            <person name="Sharon I."/>
            <person name="Castelle C.J."/>
            <person name="Singh A."/>
            <person name="Wilkins M.J."/>
            <person name="Williams K.H."/>
            <person name="Banfield J.F."/>
        </authorList>
    </citation>
    <scope>NUCLEOTIDE SEQUENCE [LARGE SCALE GENOMIC DNA]</scope>
</reference>
<dbReference type="EMBL" id="LCKS01000006">
    <property type="protein sequence ID" value="KKU02854.1"/>
    <property type="molecule type" value="Genomic_DNA"/>
</dbReference>
<dbReference type="Proteomes" id="UP000034264">
    <property type="component" value="Unassembled WGS sequence"/>
</dbReference>
<name>A0A0G1M3R7_9BACT</name>
<dbReference type="AlphaFoldDB" id="A0A0G1M3R7"/>
<evidence type="ECO:0000313" key="1">
    <source>
        <dbReference type="EMBL" id="KKU02854.1"/>
    </source>
</evidence>
<proteinExistence type="predicted"/>
<accession>A0A0G1M3R7</accession>
<sequence>MSEVSASEPVKIEGNKLLINRGQPAESKDAFFGIMEQRVQRLDSNSYARLAGAGAAMGRFMGVVFQVPEGKAIEDATIYVNEDDFRVNGEDFTDVIPVTVRHEIFEMWTYAKNGWSLSPPPERIGTKNRVAVAHGLATCEEYRYAFEIGKADRYLEYIEKWSSRLPERERQKLITENVEAYRKAMTQVKR</sequence>
<evidence type="ECO:0000313" key="2">
    <source>
        <dbReference type="Proteomes" id="UP000034264"/>
    </source>
</evidence>
<gene>
    <name evidence="1" type="ORF">UX05_C0006G0027</name>
</gene>
<comment type="caution">
    <text evidence="1">The sequence shown here is derived from an EMBL/GenBank/DDBJ whole genome shotgun (WGS) entry which is preliminary data.</text>
</comment>
<protein>
    <submittedName>
        <fullName evidence="1">Uncharacterized protein</fullName>
    </submittedName>
</protein>